<dbReference type="CAZy" id="GT19">
    <property type="family name" value="Glycosyltransferase Family 19"/>
</dbReference>
<evidence type="ECO:0000256" key="7">
    <source>
        <dbReference type="ARBA" id="ARBA00022679"/>
    </source>
</evidence>
<dbReference type="PANTHER" id="PTHR30372">
    <property type="entry name" value="LIPID-A-DISACCHARIDE SYNTHASE"/>
    <property type="match status" value="1"/>
</dbReference>
<dbReference type="HOGENOM" id="CLU_036577_3_1_0"/>
<dbReference type="RefSeq" id="WP_012683080.1">
    <property type="nucleotide sequence ID" value="NC_012489.1"/>
</dbReference>
<dbReference type="Pfam" id="PF02684">
    <property type="entry name" value="LpxB"/>
    <property type="match status" value="1"/>
</dbReference>
<dbReference type="GO" id="GO:0008915">
    <property type="term" value="F:lipid-A-disaccharide synthase activity"/>
    <property type="evidence" value="ECO:0007669"/>
    <property type="project" value="UniProtKB-UniRule"/>
</dbReference>
<dbReference type="Proteomes" id="UP000002209">
    <property type="component" value="Chromosome"/>
</dbReference>
<organism evidence="11 12">
    <name type="scientific">Gemmatimonas aurantiaca (strain DSM 14586 / JCM 11422 / NBRC 100505 / T-27)</name>
    <dbReference type="NCBI Taxonomy" id="379066"/>
    <lineage>
        <taxon>Bacteria</taxon>
        <taxon>Pseudomonadati</taxon>
        <taxon>Gemmatimonadota</taxon>
        <taxon>Gemmatimonadia</taxon>
        <taxon>Gemmatimonadales</taxon>
        <taxon>Gemmatimonadaceae</taxon>
        <taxon>Gemmatimonas</taxon>
    </lineage>
</organism>
<dbReference type="STRING" id="379066.GAU_1591"/>
<dbReference type="EC" id="2.4.1.182" evidence="2 10"/>
<name>C1A8S3_GEMAT</name>
<dbReference type="PANTHER" id="PTHR30372:SF4">
    <property type="entry name" value="LIPID-A-DISACCHARIDE SYNTHASE, MITOCHONDRIAL-RELATED"/>
    <property type="match status" value="1"/>
</dbReference>
<dbReference type="AlphaFoldDB" id="C1A8S3"/>
<keyword evidence="5" id="KW-0441">Lipid A biosynthesis</keyword>
<dbReference type="NCBIfam" id="TIGR00215">
    <property type="entry name" value="lpxB"/>
    <property type="match status" value="1"/>
</dbReference>
<evidence type="ECO:0000313" key="11">
    <source>
        <dbReference type="EMBL" id="BAH38633.1"/>
    </source>
</evidence>
<dbReference type="SUPFAM" id="SSF53756">
    <property type="entry name" value="UDP-Glycosyltransferase/glycogen phosphorylase"/>
    <property type="match status" value="1"/>
</dbReference>
<accession>C1A8S3</accession>
<dbReference type="InterPro" id="IPR003835">
    <property type="entry name" value="Glyco_trans_19"/>
</dbReference>
<reference evidence="12" key="1">
    <citation type="submission" date="2006-03" db="EMBL/GenBank/DDBJ databases">
        <title>Complete genome sequence of Gemmatimonas aurantiaca T-27 that represents a novel phylum Gemmatimonadetes.</title>
        <authorList>
            <person name="Takasaki K."/>
            <person name="Ichikawa N."/>
            <person name="Miura H."/>
            <person name="Matsushita S."/>
            <person name="Watanabe Y."/>
            <person name="Oguchi A."/>
            <person name="Ankai A."/>
            <person name="Yashiro I."/>
            <person name="Takahashi M."/>
            <person name="Terui Y."/>
            <person name="Fukui S."/>
            <person name="Yokoyama H."/>
            <person name="Tanikawa S."/>
            <person name="Hanada S."/>
            <person name="Kamagata Y."/>
            <person name="Fujita N."/>
        </authorList>
    </citation>
    <scope>NUCLEOTIDE SEQUENCE [LARGE SCALE GENOMIC DNA]</scope>
    <source>
        <strain evidence="12">T-27 / DSM 14586 / JCM 11422 / NBRC 100505</strain>
    </source>
</reference>
<comment type="catalytic activity">
    <reaction evidence="9">
        <text>a lipid X + a UDP-2-N,3-O-bis[(3R)-3-hydroxyacyl]-alpha-D-glucosamine = a lipid A disaccharide + UDP + H(+)</text>
        <dbReference type="Rhea" id="RHEA:67828"/>
        <dbReference type="ChEBI" id="CHEBI:15378"/>
        <dbReference type="ChEBI" id="CHEBI:58223"/>
        <dbReference type="ChEBI" id="CHEBI:137748"/>
        <dbReference type="ChEBI" id="CHEBI:176338"/>
        <dbReference type="ChEBI" id="CHEBI:176343"/>
        <dbReference type="EC" id="2.4.1.182"/>
    </reaction>
</comment>
<dbReference type="GO" id="GO:0005543">
    <property type="term" value="F:phospholipid binding"/>
    <property type="evidence" value="ECO:0007669"/>
    <property type="project" value="TreeGrafter"/>
</dbReference>
<dbReference type="GO" id="GO:0016020">
    <property type="term" value="C:membrane"/>
    <property type="evidence" value="ECO:0007669"/>
    <property type="project" value="GOC"/>
</dbReference>
<evidence type="ECO:0000256" key="1">
    <source>
        <dbReference type="ARBA" id="ARBA00002056"/>
    </source>
</evidence>
<dbReference type="KEGG" id="gau:GAU_1591"/>
<evidence type="ECO:0000256" key="4">
    <source>
        <dbReference type="ARBA" id="ARBA00022516"/>
    </source>
</evidence>
<protein>
    <recommendedName>
        <fullName evidence="3 10">Lipid-A-disaccharide synthase</fullName>
        <ecNumber evidence="2 10">2.4.1.182</ecNumber>
    </recommendedName>
</protein>
<keyword evidence="6 11" id="KW-0328">Glycosyltransferase</keyword>
<evidence type="ECO:0000256" key="2">
    <source>
        <dbReference type="ARBA" id="ARBA00012687"/>
    </source>
</evidence>
<comment type="function">
    <text evidence="1">Condensation of UDP-2,3-diacylglucosamine and 2,3-diacylglucosamine-1-phosphate to form lipid A disaccharide, a precursor of lipid A, a phosphorylated glycolipid that anchors the lipopolysaccharide to the outer membrane of the cell.</text>
</comment>
<dbReference type="eggNOG" id="COG0763">
    <property type="taxonomic scope" value="Bacteria"/>
</dbReference>
<evidence type="ECO:0000256" key="6">
    <source>
        <dbReference type="ARBA" id="ARBA00022676"/>
    </source>
</evidence>
<proteinExistence type="predicted"/>
<evidence type="ECO:0000256" key="3">
    <source>
        <dbReference type="ARBA" id="ARBA00020902"/>
    </source>
</evidence>
<keyword evidence="12" id="KW-1185">Reference proteome</keyword>
<dbReference type="GO" id="GO:0009245">
    <property type="term" value="P:lipid A biosynthetic process"/>
    <property type="evidence" value="ECO:0007669"/>
    <property type="project" value="UniProtKB-UniRule"/>
</dbReference>
<evidence type="ECO:0000256" key="9">
    <source>
        <dbReference type="ARBA" id="ARBA00048975"/>
    </source>
</evidence>
<evidence type="ECO:0000256" key="10">
    <source>
        <dbReference type="NCBIfam" id="TIGR00215"/>
    </source>
</evidence>
<sequence>MREVLFVVGEASGDLHAGKVAEVLRARAPELPMVGVGGGHMRAAGVTLLDDVERLAVMGFVEVLQHVPKHWALLRRLRARIESGRVGLVVLLDYPGFNLRVAEVAHRAGVPVLYYITPQVWAWGADRLPKLARLVTKAASILPFEEALLRAHGIDATFVGHPLLDRAQSLPSQAEARQQLGLPADAPVLAMFPGSRRAEIARHLEPFTQAALDVQRRRPDVHVVVSVAPTVKISPSDCPFPLVHGASFVVQRAATAGLLKSGTNTLEAAVAGLPHVIGYRTSAITYAIARRVVKIPHIGLVNVVAGEAVSPEFVQEAFVPANVADALMPLFDVTSEARQQAEAGLARVRAQLGTPGASARVAEMILAMQGGARVG</sequence>
<evidence type="ECO:0000313" key="12">
    <source>
        <dbReference type="Proteomes" id="UP000002209"/>
    </source>
</evidence>
<evidence type="ECO:0000256" key="8">
    <source>
        <dbReference type="ARBA" id="ARBA00023098"/>
    </source>
</evidence>
<keyword evidence="4" id="KW-0444">Lipid biosynthesis</keyword>
<keyword evidence="7 11" id="KW-0808">Transferase</keyword>
<dbReference type="EMBL" id="AP009153">
    <property type="protein sequence ID" value="BAH38633.1"/>
    <property type="molecule type" value="Genomic_DNA"/>
</dbReference>
<evidence type="ECO:0000256" key="5">
    <source>
        <dbReference type="ARBA" id="ARBA00022556"/>
    </source>
</evidence>
<keyword evidence="8" id="KW-0443">Lipid metabolism</keyword>
<gene>
    <name evidence="11" type="primary">lpxB</name>
    <name evidence="11" type="ordered locus">GAU_1591</name>
</gene>